<evidence type="ECO:0000313" key="2">
    <source>
        <dbReference type="EMBL" id="GAA4724949.1"/>
    </source>
</evidence>
<comment type="caution">
    <text evidence="2">The sequence shown here is derived from an EMBL/GenBank/DDBJ whole genome shotgun (WGS) entry which is preliminary data.</text>
</comment>
<proteinExistence type="predicted"/>
<feature type="compositionally biased region" description="Basic and acidic residues" evidence="1">
    <location>
        <begin position="20"/>
        <end position="31"/>
    </location>
</feature>
<protein>
    <submittedName>
        <fullName evidence="2">Uncharacterized protein</fullName>
    </submittedName>
</protein>
<dbReference type="Proteomes" id="UP001500843">
    <property type="component" value="Unassembled WGS sequence"/>
</dbReference>
<accession>A0ABP8YDU5</accession>
<gene>
    <name evidence="2" type="ORF">GCM10023198_57510</name>
</gene>
<keyword evidence="3" id="KW-1185">Reference proteome</keyword>
<evidence type="ECO:0000313" key="3">
    <source>
        <dbReference type="Proteomes" id="UP001500843"/>
    </source>
</evidence>
<reference evidence="3" key="1">
    <citation type="journal article" date="2019" name="Int. J. Syst. Evol. Microbiol.">
        <title>The Global Catalogue of Microorganisms (GCM) 10K type strain sequencing project: providing services to taxonomists for standard genome sequencing and annotation.</title>
        <authorList>
            <consortium name="The Broad Institute Genomics Platform"/>
            <consortium name="The Broad Institute Genome Sequencing Center for Infectious Disease"/>
            <person name="Wu L."/>
            <person name="Ma J."/>
        </authorList>
    </citation>
    <scope>NUCLEOTIDE SEQUENCE [LARGE SCALE GENOMIC DNA]</scope>
    <source>
        <strain evidence="3">JCM 17975</strain>
    </source>
</reference>
<evidence type="ECO:0000256" key="1">
    <source>
        <dbReference type="SAM" id="MobiDB-lite"/>
    </source>
</evidence>
<name>A0ABP8YDU5_9MICO</name>
<dbReference type="EMBL" id="BAABHM010000037">
    <property type="protein sequence ID" value="GAA4724949.1"/>
    <property type="molecule type" value="Genomic_DNA"/>
</dbReference>
<feature type="region of interest" description="Disordered" evidence="1">
    <location>
        <begin position="1"/>
        <end position="41"/>
    </location>
</feature>
<organism evidence="2 3">
    <name type="scientific">Promicromonospora umidemergens</name>
    <dbReference type="NCBI Taxonomy" id="629679"/>
    <lineage>
        <taxon>Bacteria</taxon>
        <taxon>Bacillati</taxon>
        <taxon>Actinomycetota</taxon>
        <taxon>Actinomycetes</taxon>
        <taxon>Micrococcales</taxon>
        <taxon>Promicromonosporaceae</taxon>
        <taxon>Promicromonospora</taxon>
    </lineage>
</organism>
<sequence>MSTADQLDALTCAPPPILECPREDRTRRPSDAAEPTGVEPDLVRDFAEHLGAEVGWGARRRGDPRRLAAEELDLVIGGLTSISPWATAPP</sequence>